<accession>A0A1U9K5G7</accession>
<keyword evidence="2" id="KW-1185">Reference proteome</keyword>
<evidence type="ECO:0000313" key="2">
    <source>
        <dbReference type="Proteomes" id="UP000188603"/>
    </source>
</evidence>
<dbReference type="RefSeq" id="WP_077719102.1">
    <property type="nucleotide sequence ID" value="NZ_CP019699.1"/>
</dbReference>
<dbReference type="AlphaFoldDB" id="A0A1U9K5G7"/>
<dbReference type="STRING" id="1471761.B0W44_05285"/>
<dbReference type="KEGG" id="ntr:B0W44_05285"/>
<name>A0A1U9K5G7_9BACL</name>
<organism evidence="1 2">
    <name type="scientific">Novibacillus thermophilus</name>
    <dbReference type="NCBI Taxonomy" id="1471761"/>
    <lineage>
        <taxon>Bacteria</taxon>
        <taxon>Bacillati</taxon>
        <taxon>Bacillota</taxon>
        <taxon>Bacilli</taxon>
        <taxon>Bacillales</taxon>
        <taxon>Thermoactinomycetaceae</taxon>
        <taxon>Novibacillus</taxon>
    </lineage>
</organism>
<evidence type="ECO:0000313" key="1">
    <source>
        <dbReference type="EMBL" id="AQS55281.1"/>
    </source>
</evidence>
<proteinExistence type="predicted"/>
<reference evidence="1 2" key="1">
    <citation type="journal article" date="2015" name="Int. J. Syst. Evol. Microbiol.">
        <title>Novibacillus thermophilus gen. nov., sp. nov., a Gram-staining-negative and moderately thermophilic member of the family Thermoactinomycetaceae.</title>
        <authorList>
            <person name="Yang G."/>
            <person name="Chen J."/>
            <person name="Zhou S."/>
        </authorList>
    </citation>
    <scope>NUCLEOTIDE SEQUENCE [LARGE SCALE GENOMIC DNA]</scope>
    <source>
        <strain evidence="1 2">SG-1</strain>
    </source>
</reference>
<sequence>MEKEKLLFGRMLGEMYRIQKKLGMQVSDARIYGLLNGVEEAIDEEIEKIGYVSNRDISAVCDVLDEYYQDWDKVSKLDGFYEVEDKLRNKGIGRSKAIRILKYLYASNRYNDLIDKFDSPKSPVEAKKFKLKEYDL</sequence>
<protein>
    <submittedName>
        <fullName evidence="1">Uncharacterized protein</fullName>
    </submittedName>
</protein>
<dbReference type="EMBL" id="CP019699">
    <property type="protein sequence ID" value="AQS55281.1"/>
    <property type="molecule type" value="Genomic_DNA"/>
</dbReference>
<dbReference type="OrthoDB" id="2966902at2"/>
<dbReference type="Proteomes" id="UP000188603">
    <property type="component" value="Chromosome"/>
</dbReference>
<gene>
    <name evidence="1" type="ORF">B0W44_05285</name>
</gene>